<comment type="function">
    <text evidence="14 19">Joins adenosylcobinamide-GDP and alpha-ribazole to generate adenosylcobalamin (Ado-cobalamin). Also synthesizes adenosylcobalamin 5'-phosphate from adenosylcobinamide-GDP and alpha-ribazole 5'-phosphate.</text>
</comment>
<evidence type="ECO:0000313" key="20">
    <source>
        <dbReference type="EMBL" id="SHO59063.1"/>
    </source>
</evidence>
<dbReference type="GO" id="GO:0005886">
    <property type="term" value="C:plasma membrane"/>
    <property type="evidence" value="ECO:0007669"/>
    <property type="project" value="UniProtKB-SubCell"/>
</dbReference>
<evidence type="ECO:0000313" key="21">
    <source>
        <dbReference type="Proteomes" id="UP000184600"/>
    </source>
</evidence>
<comment type="pathway">
    <text evidence="3 19">Cofactor biosynthesis; adenosylcobalamin biosynthesis; adenosylcobalamin from cob(II)yrinate a,c-diamide: step 7/7.</text>
</comment>
<dbReference type="PANTHER" id="PTHR34148">
    <property type="entry name" value="ADENOSYLCOBINAMIDE-GDP RIBAZOLETRANSFERASE"/>
    <property type="match status" value="1"/>
</dbReference>
<keyword evidence="8 19" id="KW-0169">Cobalamin biosynthesis</keyword>
<dbReference type="EC" id="2.7.8.26" evidence="5 19"/>
<dbReference type="GO" id="GO:0009236">
    <property type="term" value="P:cobalamin biosynthetic process"/>
    <property type="evidence" value="ECO:0007669"/>
    <property type="project" value="UniProtKB-UniRule"/>
</dbReference>
<feature type="transmembrane region" description="Helical" evidence="19">
    <location>
        <begin position="66"/>
        <end position="84"/>
    </location>
</feature>
<dbReference type="OrthoDB" id="9794626at2"/>
<dbReference type="AlphaFoldDB" id="A0A1M7Z2D9"/>
<evidence type="ECO:0000256" key="3">
    <source>
        <dbReference type="ARBA" id="ARBA00004663"/>
    </source>
</evidence>
<dbReference type="EMBL" id="FRFG01000092">
    <property type="protein sequence ID" value="SHO59063.1"/>
    <property type="molecule type" value="Genomic_DNA"/>
</dbReference>
<dbReference type="GO" id="GO:0051073">
    <property type="term" value="F:adenosylcobinamide-GDP ribazoletransferase activity"/>
    <property type="evidence" value="ECO:0007669"/>
    <property type="project" value="UniProtKB-UniRule"/>
</dbReference>
<keyword evidence="21" id="KW-1185">Reference proteome</keyword>
<proteinExistence type="inferred from homology"/>
<evidence type="ECO:0000256" key="18">
    <source>
        <dbReference type="ARBA" id="ARBA00049504"/>
    </source>
</evidence>
<evidence type="ECO:0000256" key="8">
    <source>
        <dbReference type="ARBA" id="ARBA00022573"/>
    </source>
</evidence>
<protein>
    <recommendedName>
        <fullName evidence="6 19">Adenosylcobinamide-GDP ribazoletransferase</fullName>
        <ecNumber evidence="5 19">2.7.8.26</ecNumber>
    </recommendedName>
    <alternativeName>
        <fullName evidence="16 19">Cobalamin synthase</fullName>
    </alternativeName>
    <alternativeName>
        <fullName evidence="15 19">Cobalamin-5'-phosphate synthase</fullName>
    </alternativeName>
</protein>
<reference evidence="21" key="1">
    <citation type="submission" date="2016-12" db="EMBL/GenBank/DDBJ databases">
        <authorList>
            <person name="Rodrigo-Torres L."/>
            <person name="Arahal R.D."/>
            <person name="Lucena T."/>
        </authorList>
    </citation>
    <scope>NUCLEOTIDE SEQUENCE [LARGE SCALE GENOMIC DNA]</scope>
</reference>
<evidence type="ECO:0000256" key="2">
    <source>
        <dbReference type="ARBA" id="ARBA00004651"/>
    </source>
</evidence>
<dbReference type="Proteomes" id="UP000184600">
    <property type="component" value="Unassembled WGS sequence"/>
</dbReference>
<feature type="transmembrane region" description="Helical" evidence="19">
    <location>
        <begin position="41"/>
        <end position="60"/>
    </location>
</feature>
<feature type="transmembrane region" description="Helical" evidence="19">
    <location>
        <begin position="187"/>
        <end position="214"/>
    </location>
</feature>
<dbReference type="NCBIfam" id="NF001277">
    <property type="entry name" value="PRK00235.1-3"/>
    <property type="match status" value="1"/>
</dbReference>
<keyword evidence="11 19" id="KW-0460">Magnesium</keyword>
<dbReference type="UniPathway" id="UPA00148">
    <property type="reaction ID" value="UER00238"/>
</dbReference>
<accession>A0A1M7Z2D9</accession>
<evidence type="ECO:0000256" key="9">
    <source>
        <dbReference type="ARBA" id="ARBA00022679"/>
    </source>
</evidence>
<evidence type="ECO:0000256" key="5">
    <source>
        <dbReference type="ARBA" id="ARBA00013200"/>
    </source>
</evidence>
<keyword evidence="13 19" id="KW-0472">Membrane</keyword>
<keyword evidence="9 19" id="KW-0808">Transferase</keyword>
<feature type="transmembrane region" description="Helical" evidence="19">
    <location>
        <begin position="114"/>
        <end position="138"/>
    </location>
</feature>
<evidence type="ECO:0000256" key="7">
    <source>
        <dbReference type="ARBA" id="ARBA00022475"/>
    </source>
</evidence>
<evidence type="ECO:0000256" key="14">
    <source>
        <dbReference type="ARBA" id="ARBA00025228"/>
    </source>
</evidence>
<gene>
    <name evidence="19 20" type="primary">cobS</name>
    <name evidence="20" type="ORF">VQ7734_04839</name>
</gene>
<sequence>MLARFKYQLELFWLSLSFFSRIPVPRSTPYSEERMNQSSRYFSAVGLCIGVLCLIVFRLMNAVVPADIAVFCMMCFSLMLTGAFHEDGLADMADGIGGGMTVEKRLTIMKDSRIGTYGTVSLVMILLGKYLLLTHLAVSSLFVPVLLLGHSLSRALAGSVIFDTPYVTDLDHSKSKPLASKQAVKELIILSVIGLIPVIFLPFGLCLILIMLCLGIRSLFRRWLICRLGGFTGDTLGGLQQCFELFIYLFFLACIQLGLLVYGG</sequence>
<name>A0A1M7Z2D9_9VIBR</name>
<keyword evidence="10 19" id="KW-0812">Transmembrane</keyword>
<comment type="similarity">
    <text evidence="4 19">Belongs to the CobS family.</text>
</comment>
<evidence type="ECO:0000256" key="16">
    <source>
        <dbReference type="ARBA" id="ARBA00032853"/>
    </source>
</evidence>
<evidence type="ECO:0000256" key="10">
    <source>
        <dbReference type="ARBA" id="ARBA00022692"/>
    </source>
</evidence>
<keyword evidence="12 19" id="KW-1133">Transmembrane helix</keyword>
<comment type="cofactor">
    <cofactor evidence="1 19">
        <name>Mg(2+)</name>
        <dbReference type="ChEBI" id="CHEBI:18420"/>
    </cofactor>
</comment>
<evidence type="ECO:0000256" key="4">
    <source>
        <dbReference type="ARBA" id="ARBA00010561"/>
    </source>
</evidence>
<organism evidence="20 21">
    <name type="scientific">Vibrio quintilis</name>
    <dbReference type="NCBI Taxonomy" id="1117707"/>
    <lineage>
        <taxon>Bacteria</taxon>
        <taxon>Pseudomonadati</taxon>
        <taxon>Pseudomonadota</taxon>
        <taxon>Gammaproteobacteria</taxon>
        <taxon>Vibrionales</taxon>
        <taxon>Vibrionaceae</taxon>
        <taxon>Vibrio</taxon>
    </lineage>
</organism>
<dbReference type="PANTHER" id="PTHR34148:SF1">
    <property type="entry name" value="ADENOSYLCOBINAMIDE-GDP RIBAZOLETRANSFERASE"/>
    <property type="match status" value="1"/>
</dbReference>
<evidence type="ECO:0000256" key="15">
    <source>
        <dbReference type="ARBA" id="ARBA00032605"/>
    </source>
</evidence>
<evidence type="ECO:0000256" key="12">
    <source>
        <dbReference type="ARBA" id="ARBA00022989"/>
    </source>
</evidence>
<evidence type="ECO:0000256" key="6">
    <source>
        <dbReference type="ARBA" id="ARBA00015850"/>
    </source>
</evidence>
<evidence type="ECO:0000256" key="1">
    <source>
        <dbReference type="ARBA" id="ARBA00001946"/>
    </source>
</evidence>
<evidence type="ECO:0000256" key="13">
    <source>
        <dbReference type="ARBA" id="ARBA00023136"/>
    </source>
</evidence>
<dbReference type="STRING" id="1117707.VQ7734_04839"/>
<evidence type="ECO:0000256" key="17">
    <source>
        <dbReference type="ARBA" id="ARBA00048623"/>
    </source>
</evidence>
<comment type="catalytic activity">
    <reaction evidence="17 19">
        <text>alpha-ribazole + adenosylcob(III)inamide-GDP = adenosylcob(III)alamin + GMP + H(+)</text>
        <dbReference type="Rhea" id="RHEA:16049"/>
        <dbReference type="ChEBI" id="CHEBI:10329"/>
        <dbReference type="ChEBI" id="CHEBI:15378"/>
        <dbReference type="ChEBI" id="CHEBI:18408"/>
        <dbReference type="ChEBI" id="CHEBI:58115"/>
        <dbReference type="ChEBI" id="CHEBI:60487"/>
        <dbReference type="EC" id="2.7.8.26"/>
    </reaction>
</comment>
<dbReference type="GO" id="GO:0008818">
    <property type="term" value="F:cobalamin 5'-phosphate synthase activity"/>
    <property type="evidence" value="ECO:0007669"/>
    <property type="project" value="UniProtKB-UniRule"/>
</dbReference>
<evidence type="ECO:0000256" key="19">
    <source>
        <dbReference type="HAMAP-Rule" id="MF_00719"/>
    </source>
</evidence>
<feature type="transmembrane region" description="Helical" evidence="19">
    <location>
        <begin position="245"/>
        <end position="263"/>
    </location>
</feature>
<dbReference type="RefSeq" id="WP_073586494.1">
    <property type="nucleotide sequence ID" value="NZ_AP024898.1"/>
</dbReference>
<dbReference type="InterPro" id="IPR003805">
    <property type="entry name" value="CobS"/>
</dbReference>
<comment type="catalytic activity">
    <reaction evidence="18 19">
        <text>alpha-ribazole 5'-phosphate + adenosylcob(III)inamide-GDP = adenosylcob(III)alamin 5'-phosphate + GMP + H(+)</text>
        <dbReference type="Rhea" id="RHEA:23560"/>
        <dbReference type="ChEBI" id="CHEBI:15378"/>
        <dbReference type="ChEBI" id="CHEBI:57918"/>
        <dbReference type="ChEBI" id="CHEBI:58115"/>
        <dbReference type="ChEBI" id="CHEBI:60487"/>
        <dbReference type="ChEBI" id="CHEBI:60493"/>
        <dbReference type="EC" id="2.7.8.26"/>
    </reaction>
</comment>
<evidence type="ECO:0000256" key="11">
    <source>
        <dbReference type="ARBA" id="ARBA00022842"/>
    </source>
</evidence>
<dbReference type="HAMAP" id="MF_00719">
    <property type="entry name" value="CobS"/>
    <property type="match status" value="1"/>
</dbReference>
<dbReference type="Pfam" id="PF02654">
    <property type="entry name" value="CobS"/>
    <property type="match status" value="1"/>
</dbReference>
<keyword evidence="7 19" id="KW-1003">Cell membrane</keyword>
<comment type="subcellular location">
    <subcellularLocation>
        <location evidence="2 19">Cell membrane</location>
        <topology evidence="2 19">Multi-pass membrane protein</topology>
    </subcellularLocation>
</comment>